<protein>
    <submittedName>
        <fullName evidence="1">Uncharacterized protein</fullName>
    </submittedName>
</protein>
<name>A0ABR8E177_9NOSO</name>
<keyword evidence="2" id="KW-1185">Reference proteome</keyword>
<evidence type="ECO:0000313" key="2">
    <source>
        <dbReference type="Proteomes" id="UP000623440"/>
    </source>
</evidence>
<accession>A0ABR8E177</accession>
<reference evidence="1 2" key="1">
    <citation type="journal article" date="2020" name="ISME J.">
        <title>Comparative genomics reveals insights into cyanobacterial evolution and habitat adaptation.</title>
        <authorList>
            <person name="Chen M.Y."/>
            <person name="Teng W.K."/>
            <person name="Zhao L."/>
            <person name="Hu C.X."/>
            <person name="Zhou Y.K."/>
            <person name="Han B.P."/>
            <person name="Song L.R."/>
            <person name="Shu W.S."/>
        </authorList>
    </citation>
    <scope>NUCLEOTIDE SEQUENCE [LARGE SCALE GENOMIC DNA]</scope>
    <source>
        <strain evidence="1 2">FACHB-838</strain>
    </source>
</reference>
<organism evidence="1 2">
    <name type="scientific">Nostoc flagelliforme FACHB-838</name>
    <dbReference type="NCBI Taxonomy" id="2692904"/>
    <lineage>
        <taxon>Bacteria</taxon>
        <taxon>Bacillati</taxon>
        <taxon>Cyanobacteriota</taxon>
        <taxon>Cyanophyceae</taxon>
        <taxon>Nostocales</taxon>
        <taxon>Nostocaceae</taxon>
        <taxon>Nostoc</taxon>
    </lineage>
</organism>
<dbReference type="RefSeq" id="WP_190944807.1">
    <property type="nucleotide sequence ID" value="NZ_JACJSI010000151.1"/>
</dbReference>
<proteinExistence type="predicted"/>
<sequence>MNCFKRGCLLETKAVDYKVWRLNSTNWSKEKIRAAFPIIQGVLPERRIFGGEFLAVEILQVGEMLN</sequence>
<dbReference type="Proteomes" id="UP000623440">
    <property type="component" value="Unassembled WGS sequence"/>
</dbReference>
<comment type="caution">
    <text evidence="1">The sequence shown here is derived from an EMBL/GenBank/DDBJ whole genome shotgun (WGS) entry which is preliminary data.</text>
</comment>
<dbReference type="EMBL" id="JACJSI010000151">
    <property type="protein sequence ID" value="MBD2534300.1"/>
    <property type="molecule type" value="Genomic_DNA"/>
</dbReference>
<gene>
    <name evidence="1" type="ORF">H6G97_34185</name>
</gene>
<evidence type="ECO:0000313" key="1">
    <source>
        <dbReference type="EMBL" id="MBD2534300.1"/>
    </source>
</evidence>